<accession>Q84618</accession>
<sequence length="140" mass="16434">MFLFISKIVLSFPRDLDYRTTSKVRNFKTFERSVSLKEFRLIIQTFLNRDESGNYAFEHKFFYRPFVICVNTTNEVKIDEIPACFRLPSDSVLNFRFRELEKGNSVAFELFGNFGVLVLCVLGNVYDFVEESHCQSIINV</sequence>
<keyword evidence="2" id="KW-1185">Reference proteome</keyword>
<reference evidence="1 2" key="5">
    <citation type="journal article" date="1997" name="Virology">
        <title>Analysis of 74 kb of DNA located at the right end of the 330-kb chlorella virus PBCV-1 genome.</title>
        <authorList>
            <person name="Li Y."/>
            <person name="Lu Z."/>
            <person name="Sun L."/>
            <person name="Ropp S."/>
            <person name="Kutish G.F."/>
            <person name="Rock D.L."/>
            <person name="Van Etten J.L."/>
        </authorList>
    </citation>
    <scope>NUCLEOTIDE SEQUENCE [LARGE SCALE GENOMIC DNA]</scope>
</reference>
<dbReference type="GeneID" id="918339"/>
<reference evidence="1 2" key="7">
    <citation type="journal article" date="2000" name="Virology">
        <title>Characterization of a beta-1,3-glucanase encoded by chlorella virus PBCV-1.</title>
        <authorList>
            <person name="Sun L."/>
            <person name="Gurnon J.R."/>
            <person name="Adams B.J."/>
            <person name="Graves M.V."/>
            <person name="Van Etten J.L."/>
        </authorList>
    </citation>
    <scope>NUCLEOTIDE SEQUENCE [LARGE SCALE GENOMIC DNA]</scope>
</reference>
<reference evidence="1 2" key="2">
    <citation type="journal article" date="1995" name="Virology">
        <title>Analysis of 43 kb of the Chlorella virus PBCV-1 330-kb genome: map positions 45 to 88.</title>
        <authorList>
            <person name="Li Y."/>
            <person name="Lu Z."/>
            <person name="Burbank D.E."/>
            <person name="Kutish G.F."/>
            <person name="Rock D.L."/>
            <person name="Van Etten J.L."/>
        </authorList>
    </citation>
    <scope>NUCLEOTIDE SEQUENCE [LARGE SCALE GENOMIC DNA]</scope>
</reference>
<evidence type="ECO:0000313" key="1">
    <source>
        <dbReference type="EMBL" id="AAC96670.1"/>
    </source>
</evidence>
<dbReference type="KEGG" id="vg:918339"/>
<gene>
    <name evidence="1" type="primary">a302R</name>
</gene>
<name>Q84618_PBCV1</name>
<reference evidence="1 2" key="8">
    <citation type="journal article" date="2010" name="J. Virol.">
        <title>Microarray analysis of Paramecium bursaria chlorella virus 1 transcription.</title>
        <authorList>
            <person name="Yanai-Balser G.M."/>
            <person name="Duncan G.A."/>
            <person name="Eudy J.D."/>
            <person name="Wang D."/>
            <person name="Li X."/>
            <person name="Agarkova I.V."/>
            <person name="Dunigan D.D."/>
            <person name="Van Etten J.L."/>
        </authorList>
    </citation>
    <scope>NUCLEOTIDE SEQUENCE [LARGE SCALE GENOMIC DNA]</scope>
</reference>
<reference evidence="1 2" key="3">
    <citation type="journal article" date="1996" name="Virology">
        <title>Analysis of 94 kb of the chlorella virus PBCV-1 330-kb genome: map positions 88 to 182.</title>
        <authorList>
            <person name="Lu Z."/>
            <person name="Li Y."/>
            <person name="Que Q."/>
            <person name="Kutish G.F."/>
            <person name="Rock D.L."/>
            <person name="Van Etten J.L."/>
        </authorList>
    </citation>
    <scope>NUCLEOTIDE SEQUENCE [LARGE SCALE GENOMIC DNA]</scope>
</reference>
<reference evidence="1 2" key="4">
    <citation type="journal article" date="1996" name="Virology">
        <title>Analysis of 76 kb of the chlorella virus PBCV-1 330-kb genome: map positions 182 to 258.</title>
        <authorList>
            <person name="Kutish G.F."/>
            <person name="Li Y."/>
            <person name="Lu Z."/>
            <person name="Furuta M."/>
            <person name="Rock D.L."/>
            <person name="Van Etten J.L."/>
        </authorList>
    </citation>
    <scope>NUCLEOTIDE SEQUENCE [LARGE SCALE GENOMIC DNA]</scope>
</reference>
<organismHost>
    <name type="scientific">Chlorella</name>
    <dbReference type="NCBI Taxonomy" id="3071"/>
</organismHost>
<organism evidence="1 2">
    <name type="scientific">Paramecium bursaria Chlorella virus 1</name>
    <name type="common">PBCV-1</name>
    <dbReference type="NCBI Taxonomy" id="10506"/>
    <lineage>
        <taxon>Viruses</taxon>
        <taxon>Varidnaviria</taxon>
        <taxon>Bamfordvirae</taxon>
        <taxon>Nucleocytoviricota</taxon>
        <taxon>Megaviricetes</taxon>
        <taxon>Algavirales</taxon>
        <taxon>Phycodnaviridae</taxon>
        <taxon>Chlorovirus</taxon>
        <taxon>Chlorovirus vanettense</taxon>
    </lineage>
</organism>
<protein>
    <submittedName>
        <fullName evidence="1">Uncharacterized protein</fullName>
    </submittedName>
</protein>
<dbReference type="EMBL" id="JF411744">
    <property type="protein sequence ID" value="AAC96670.1"/>
    <property type="molecule type" value="Genomic_DNA"/>
</dbReference>
<dbReference type="RefSeq" id="NP_048656.1">
    <property type="nucleotide sequence ID" value="NC_000852.5"/>
</dbReference>
<dbReference type="PIR" id="T17799">
    <property type="entry name" value="T17799"/>
</dbReference>
<evidence type="ECO:0000313" key="2">
    <source>
        <dbReference type="Proteomes" id="UP000000862"/>
    </source>
</evidence>
<dbReference type="Proteomes" id="UP000000862">
    <property type="component" value="Segment"/>
</dbReference>
<proteinExistence type="predicted"/>
<reference evidence="1 2" key="6">
    <citation type="journal article" date="1999" name="Virology">
        <title>Chlorella virus PBCV-1 encodes a functional homospermidine synthase.</title>
        <authorList>
            <person name="Kaiser A."/>
            <person name="Vollmert M."/>
            <person name="Tholl D."/>
            <person name="Graves M.V."/>
            <person name="Gurnon J.R."/>
            <person name="Xing W."/>
            <person name="Lisec A.D."/>
            <person name="Nickerson K.W."/>
            <person name="Van Etten J.L."/>
        </authorList>
    </citation>
    <scope>NUCLEOTIDE SEQUENCE [LARGE SCALE GENOMIC DNA]</scope>
</reference>
<reference evidence="1 2" key="1">
    <citation type="journal article" date="1995" name="Virology">
        <title>Analysis of 45 kb of DNA located at the left end of the chlorella virus PBCV-1 genome.</title>
        <authorList>
            <person name="Lu Z."/>
            <person name="Li Y."/>
            <person name="Zhang Y."/>
            <person name="Kutish G.F."/>
            <person name="Rock D.L."/>
            <person name="Van Etten J.L."/>
        </authorList>
    </citation>
    <scope>NUCLEOTIDE SEQUENCE [LARGE SCALE GENOMIC DNA]</scope>
</reference>